<reference evidence="4 5" key="1">
    <citation type="submission" date="2019-07" db="EMBL/GenBank/DDBJ databases">
        <title>Whole genome shotgun sequence of Cellulomonas terrae NBRC 100819.</title>
        <authorList>
            <person name="Hosoyama A."/>
            <person name="Uohara A."/>
            <person name="Ohji S."/>
            <person name="Ichikawa N."/>
        </authorList>
    </citation>
    <scope>NUCLEOTIDE SEQUENCE [LARGE SCALE GENOMIC DNA]</scope>
    <source>
        <strain evidence="4 5">NBRC 100819</strain>
    </source>
</reference>
<accession>A0A511JJ51</accession>
<proteinExistence type="predicted"/>
<dbReference type="InterPro" id="IPR016181">
    <property type="entry name" value="Acyl_CoA_acyltransferase"/>
</dbReference>
<evidence type="ECO:0000313" key="5">
    <source>
        <dbReference type="Proteomes" id="UP000321049"/>
    </source>
</evidence>
<dbReference type="RefSeq" id="WP_146845474.1">
    <property type="nucleotide sequence ID" value="NZ_BJWH01000005.1"/>
</dbReference>
<feature type="domain" description="N-acetyltransferase" evidence="3">
    <location>
        <begin position="5"/>
        <end position="159"/>
    </location>
</feature>
<evidence type="ECO:0000256" key="2">
    <source>
        <dbReference type="ARBA" id="ARBA00023315"/>
    </source>
</evidence>
<keyword evidence="1" id="KW-0808">Transferase</keyword>
<keyword evidence="2" id="KW-0012">Acyltransferase</keyword>
<sequence length="330" mass="35886">MSVELVVVGWDDPEAARLRAAQQAELLDRYGEEDIGHAMTGEDIVSVVLVRVDGEAVATGALRSLAEDPAYDAVPPGTGEVKRMYVLPGHRGRGYSRLVLAELERLAVVEHDWRRLILETGPLQPEAIGLYLRAGFLPIENYGEYVGVADSRCFAKELYPTAREPRTGERPTVTLTRTEWSDPVAVALRYAMWLDIEVRYPEIAASTPGGFEADDPQQGVGALTTVIAWVDGQPVGCATLRAARDGYPAGSAELKKVWVDEAARGSGAARALLAALEDDARERGLTSVVLQTGIRQPEAVTLYLSAGYRPVVPFFDFAGDFLSLWMAKDV</sequence>
<dbReference type="SUPFAM" id="SSF55729">
    <property type="entry name" value="Acyl-CoA N-acyltransferases (Nat)"/>
    <property type="match status" value="2"/>
</dbReference>
<feature type="domain" description="N-acetyltransferase" evidence="3">
    <location>
        <begin position="186"/>
        <end position="330"/>
    </location>
</feature>
<dbReference type="InterPro" id="IPR000182">
    <property type="entry name" value="GNAT_dom"/>
</dbReference>
<dbReference type="PROSITE" id="PS51186">
    <property type="entry name" value="GNAT"/>
    <property type="match status" value="2"/>
</dbReference>
<comment type="caution">
    <text evidence="4">The sequence shown here is derived from an EMBL/GenBank/DDBJ whole genome shotgun (WGS) entry which is preliminary data.</text>
</comment>
<evidence type="ECO:0000256" key="1">
    <source>
        <dbReference type="ARBA" id="ARBA00022679"/>
    </source>
</evidence>
<evidence type="ECO:0000259" key="3">
    <source>
        <dbReference type="PROSITE" id="PS51186"/>
    </source>
</evidence>
<dbReference type="PANTHER" id="PTHR43877:SF2">
    <property type="entry name" value="AMINOALKYLPHOSPHONATE N-ACETYLTRANSFERASE-RELATED"/>
    <property type="match status" value="1"/>
</dbReference>
<dbReference type="Gene3D" id="3.40.630.30">
    <property type="match status" value="2"/>
</dbReference>
<dbReference type="CDD" id="cd04301">
    <property type="entry name" value="NAT_SF"/>
    <property type="match status" value="1"/>
</dbReference>
<dbReference type="GO" id="GO:0016747">
    <property type="term" value="F:acyltransferase activity, transferring groups other than amino-acyl groups"/>
    <property type="evidence" value="ECO:0007669"/>
    <property type="project" value="InterPro"/>
</dbReference>
<dbReference type="InterPro" id="IPR050832">
    <property type="entry name" value="Bact_Acetyltransf"/>
</dbReference>
<gene>
    <name evidence="4" type="ORF">CTE05_14820</name>
</gene>
<dbReference type="Proteomes" id="UP000321049">
    <property type="component" value="Unassembled WGS sequence"/>
</dbReference>
<evidence type="ECO:0000313" key="4">
    <source>
        <dbReference type="EMBL" id="GEL97935.1"/>
    </source>
</evidence>
<organism evidence="4 5">
    <name type="scientific">Cellulomonas terrae</name>
    <dbReference type="NCBI Taxonomy" id="311234"/>
    <lineage>
        <taxon>Bacteria</taxon>
        <taxon>Bacillati</taxon>
        <taxon>Actinomycetota</taxon>
        <taxon>Actinomycetes</taxon>
        <taxon>Micrococcales</taxon>
        <taxon>Cellulomonadaceae</taxon>
        <taxon>Cellulomonas</taxon>
    </lineage>
</organism>
<keyword evidence="5" id="KW-1185">Reference proteome</keyword>
<name>A0A511JJ51_9CELL</name>
<protein>
    <recommendedName>
        <fullName evidence="3">N-acetyltransferase domain-containing protein</fullName>
    </recommendedName>
</protein>
<dbReference type="EMBL" id="BJWH01000005">
    <property type="protein sequence ID" value="GEL97935.1"/>
    <property type="molecule type" value="Genomic_DNA"/>
</dbReference>
<dbReference type="Pfam" id="PF00583">
    <property type="entry name" value="Acetyltransf_1"/>
    <property type="match status" value="2"/>
</dbReference>
<dbReference type="AlphaFoldDB" id="A0A511JJ51"/>
<dbReference type="PANTHER" id="PTHR43877">
    <property type="entry name" value="AMINOALKYLPHOSPHONATE N-ACETYLTRANSFERASE-RELATED-RELATED"/>
    <property type="match status" value="1"/>
</dbReference>
<dbReference type="OrthoDB" id="70840at2"/>